<dbReference type="GO" id="GO:0005886">
    <property type="term" value="C:plasma membrane"/>
    <property type="evidence" value="ECO:0007669"/>
    <property type="project" value="TreeGrafter"/>
</dbReference>
<dbReference type="AlphaFoldDB" id="D6YW39"/>
<sequence>MRISTVFFSLFLFFISNVFGTFPVAHQGRFHPSDVYIKQTLYDLYHGRKISAFSADKLIWNLHFNGPYVQKFPFLYIHSAQLKEVLGLPVKASHFTFEQVDKAILKNPDFKKLLNGKKTAAEAESLIEKMRFLKQQSFPDDPSLPVQERLRKAGEDFKALPYQAKPGEWVSLKALQLDIPNFTPYSDLLYQQLKEAYRQQDTKQLSSLLEEGYKQIAGVAFLKLKGKSLTYPTTLQLNAESLLYRYPWLLICTALYFLSFICGILFKKPVYLIFAFGAFALHTLILAIRCFVLERPPVSNMFETVIYVPWVAMTGGMILQAISRDRKLILSASLVNVLLLLLLEATQLNNRLDNVQAVLDSQYWLLIHVLMVVGSYGMFALAGVLGHLYLINRIVAGKETEKTRMQGRQVLQAIYLGTSLLIPGTILGGVWAAESWGRFWDWDPKESWAFISSCVYLIWIHAYRFNHIRYDGLAAGSIIGLMAISFTWYGVNYILGTGLHSYGFGSGGEGYYYLYLACEAIFLSIALSLIKSKRYSFR</sequence>
<dbReference type="STRING" id="716544.wcw_0990"/>
<reference evidence="8 9" key="1">
    <citation type="journal article" date="2010" name="PLoS ONE">
        <title>The Waddlia genome: a window into chlamydial biology.</title>
        <authorList>
            <person name="Bertelli C."/>
            <person name="Collyn F."/>
            <person name="Croxatto A."/>
            <person name="Ruckert C."/>
            <person name="Polkinghorne A."/>
            <person name="Kebbi-Beghdadi C."/>
            <person name="Goesmann A."/>
            <person name="Vaughan L."/>
            <person name="Greub G."/>
        </authorList>
    </citation>
    <scope>NUCLEOTIDE SEQUENCE [LARGE SCALE GENOMIC DNA]</scope>
    <source>
        <strain evidence="9">ATCC VR-1470 / WSU 86-1044</strain>
    </source>
</reference>
<organism evidence="8 9">
    <name type="scientific">Waddlia chondrophila (strain ATCC VR-1470 / WSU 86-1044)</name>
    <dbReference type="NCBI Taxonomy" id="716544"/>
    <lineage>
        <taxon>Bacteria</taxon>
        <taxon>Pseudomonadati</taxon>
        <taxon>Chlamydiota</taxon>
        <taxon>Chlamydiia</taxon>
        <taxon>Parachlamydiales</taxon>
        <taxon>Waddliaceae</taxon>
        <taxon>Waddlia</taxon>
    </lineage>
</organism>
<feature type="transmembrane region" description="Helical" evidence="6">
    <location>
        <begin position="304"/>
        <end position="321"/>
    </location>
</feature>
<feature type="transmembrane region" description="Helical" evidence="6">
    <location>
        <begin position="365"/>
        <end position="392"/>
    </location>
</feature>
<dbReference type="Proteomes" id="UP000001505">
    <property type="component" value="Chromosome"/>
</dbReference>
<dbReference type="GO" id="GO:0020037">
    <property type="term" value="F:heme binding"/>
    <property type="evidence" value="ECO:0007669"/>
    <property type="project" value="InterPro"/>
</dbReference>
<dbReference type="RefSeq" id="WP_013182064.1">
    <property type="nucleotide sequence ID" value="NC_014225.1"/>
</dbReference>
<keyword evidence="5 6" id="KW-0472">Membrane</keyword>
<protein>
    <submittedName>
        <fullName evidence="8">Putative cytochrome c assembly protein nrfI</fullName>
    </submittedName>
</protein>
<dbReference type="OrthoDB" id="9814290at2"/>
<dbReference type="InterPro" id="IPR002541">
    <property type="entry name" value="Cyt_c_assembly"/>
</dbReference>
<evidence type="ECO:0000313" key="9">
    <source>
        <dbReference type="Proteomes" id="UP000001505"/>
    </source>
</evidence>
<feature type="transmembrane region" description="Helical" evidence="6">
    <location>
        <begin position="413"/>
        <end position="433"/>
    </location>
</feature>
<keyword evidence="3" id="KW-0201">Cytochrome c-type biogenesis</keyword>
<feature type="transmembrane region" description="Helical" evidence="6">
    <location>
        <begin position="448"/>
        <end position="465"/>
    </location>
</feature>
<evidence type="ECO:0000256" key="1">
    <source>
        <dbReference type="ARBA" id="ARBA00004141"/>
    </source>
</evidence>
<dbReference type="PANTHER" id="PTHR30071:SF1">
    <property type="entry name" value="CYTOCHROME B_B6 PROTEIN-RELATED"/>
    <property type="match status" value="1"/>
</dbReference>
<feature type="transmembrane region" description="Helical" evidence="6">
    <location>
        <begin position="511"/>
        <end position="530"/>
    </location>
</feature>
<dbReference type="EMBL" id="CP001928">
    <property type="protein sequence ID" value="ADI38350.1"/>
    <property type="molecule type" value="Genomic_DNA"/>
</dbReference>
<evidence type="ECO:0000256" key="5">
    <source>
        <dbReference type="ARBA" id="ARBA00023136"/>
    </source>
</evidence>
<dbReference type="GO" id="GO:0017004">
    <property type="term" value="P:cytochrome complex assembly"/>
    <property type="evidence" value="ECO:0007669"/>
    <property type="project" value="UniProtKB-KW"/>
</dbReference>
<dbReference type="InterPro" id="IPR045062">
    <property type="entry name" value="Cyt_c_biogenesis_CcsA/CcmC"/>
</dbReference>
<dbReference type="eggNOG" id="COG0755">
    <property type="taxonomic scope" value="Bacteria"/>
</dbReference>
<feature type="transmembrane region" description="Helical" evidence="6">
    <location>
        <begin position="271"/>
        <end position="292"/>
    </location>
</feature>
<evidence type="ECO:0000259" key="7">
    <source>
        <dbReference type="Pfam" id="PF01578"/>
    </source>
</evidence>
<proteinExistence type="predicted"/>
<feature type="domain" description="Cytochrome c assembly protein" evidence="7">
    <location>
        <begin position="299"/>
        <end position="495"/>
    </location>
</feature>
<comment type="subcellular location">
    <subcellularLocation>
        <location evidence="1">Membrane</location>
        <topology evidence="1">Multi-pass membrane protein</topology>
    </subcellularLocation>
</comment>
<evidence type="ECO:0000256" key="6">
    <source>
        <dbReference type="SAM" id="Phobius"/>
    </source>
</evidence>
<dbReference type="Pfam" id="PF01578">
    <property type="entry name" value="Cytochrom_C_asm"/>
    <property type="match status" value="1"/>
</dbReference>
<feature type="transmembrane region" description="Helical" evidence="6">
    <location>
        <begin position="246"/>
        <end position="266"/>
    </location>
</feature>
<dbReference type="KEGG" id="wch:wcw_0990"/>
<accession>D6YW39</accession>
<feature type="transmembrane region" description="Helical" evidence="6">
    <location>
        <begin position="472"/>
        <end position="491"/>
    </location>
</feature>
<evidence type="ECO:0000256" key="4">
    <source>
        <dbReference type="ARBA" id="ARBA00022989"/>
    </source>
</evidence>
<keyword evidence="2 6" id="KW-0812">Transmembrane</keyword>
<keyword evidence="4 6" id="KW-1133">Transmembrane helix</keyword>
<gene>
    <name evidence="8" type="primary">nrfI</name>
    <name evidence="8" type="ordered locus">wcw_0990</name>
</gene>
<feature type="transmembrane region" description="Helical" evidence="6">
    <location>
        <begin position="328"/>
        <end position="345"/>
    </location>
</feature>
<evidence type="ECO:0000256" key="3">
    <source>
        <dbReference type="ARBA" id="ARBA00022748"/>
    </source>
</evidence>
<dbReference type="PANTHER" id="PTHR30071">
    <property type="entry name" value="HEME EXPORTER PROTEIN C"/>
    <property type="match status" value="1"/>
</dbReference>
<evidence type="ECO:0000313" key="8">
    <source>
        <dbReference type="EMBL" id="ADI38350.1"/>
    </source>
</evidence>
<keyword evidence="9" id="KW-1185">Reference proteome</keyword>
<evidence type="ECO:0000256" key="2">
    <source>
        <dbReference type="ARBA" id="ARBA00022692"/>
    </source>
</evidence>
<dbReference type="HOGENOM" id="CLU_029187_0_0_0"/>
<name>D6YW39_WADCW</name>